<feature type="transmembrane region" description="Helical" evidence="1">
    <location>
        <begin position="91"/>
        <end position="115"/>
    </location>
</feature>
<reference evidence="2 3" key="1">
    <citation type="submission" date="2022-01" db="EMBL/GenBank/DDBJ databases">
        <title>Draft genome sequence of Sabulilitoribacter multivorans KCTC 32326.</title>
        <authorList>
            <person name="Oh J.-S."/>
        </authorList>
    </citation>
    <scope>NUCLEOTIDE SEQUENCE [LARGE SCALE GENOMIC DNA]</scope>
    <source>
        <strain evidence="2 3">M-M16</strain>
    </source>
</reference>
<evidence type="ECO:0000313" key="2">
    <source>
        <dbReference type="EMBL" id="MCF7560439.1"/>
    </source>
</evidence>
<keyword evidence="3" id="KW-1185">Reference proteome</keyword>
<dbReference type="RefSeq" id="WP_237231116.1">
    <property type="nucleotide sequence ID" value="NZ_JAKKDV010000002.1"/>
</dbReference>
<keyword evidence="1" id="KW-0812">Transmembrane</keyword>
<proteinExistence type="predicted"/>
<protein>
    <submittedName>
        <fullName evidence="2">DUF2809 domain-containing protein</fullName>
    </submittedName>
</protein>
<dbReference type="Proteomes" id="UP001200022">
    <property type="component" value="Unassembled WGS sequence"/>
</dbReference>
<keyword evidence="1" id="KW-1133">Transmembrane helix</keyword>
<accession>A0ABS9II68</accession>
<organism evidence="2 3">
    <name type="scientific">Flaviramulus multivorans</name>
    <dbReference type="NCBI Taxonomy" id="1304750"/>
    <lineage>
        <taxon>Bacteria</taxon>
        <taxon>Pseudomonadati</taxon>
        <taxon>Bacteroidota</taxon>
        <taxon>Flavobacteriia</taxon>
        <taxon>Flavobacteriales</taxon>
        <taxon>Flavobacteriaceae</taxon>
        <taxon>Flaviramulus</taxon>
    </lineage>
</organism>
<dbReference type="EMBL" id="JAKKDV010000002">
    <property type="protein sequence ID" value="MCF7560439.1"/>
    <property type="molecule type" value="Genomic_DNA"/>
</dbReference>
<evidence type="ECO:0000313" key="3">
    <source>
        <dbReference type="Proteomes" id="UP001200022"/>
    </source>
</evidence>
<dbReference type="Pfam" id="PF10990">
    <property type="entry name" value="DUF2809"/>
    <property type="match status" value="1"/>
</dbReference>
<dbReference type="InterPro" id="IPR021257">
    <property type="entry name" value="DUF2809"/>
</dbReference>
<sequence length="125" mass="14460">MKLNKTYLIIAIILLTTEVLIAIYLKTGFIRHTFGDYLAVILLYSIIKSFIPENHFKIAISVLVIAFIIEFLQLTNYLEMLNLQDNYLAKLILGSTFHISDLIAYTLGIITVLIIEYKIYKLWIT</sequence>
<feature type="transmembrane region" description="Helical" evidence="1">
    <location>
        <begin position="58"/>
        <end position="79"/>
    </location>
</feature>
<feature type="transmembrane region" description="Helical" evidence="1">
    <location>
        <begin position="6"/>
        <end position="25"/>
    </location>
</feature>
<name>A0ABS9II68_9FLAO</name>
<gene>
    <name evidence="2" type="ORF">L3X39_07300</name>
</gene>
<feature type="transmembrane region" description="Helical" evidence="1">
    <location>
        <begin position="34"/>
        <end position="52"/>
    </location>
</feature>
<evidence type="ECO:0000256" key="1">
    <source>
        <dbReference type="SAM" id="Phobius"/>
    </source>
</evidence>
<comment type="caution">
    <text evidence="2">The sequence shown here is derived from an EMBL/GenBank/DDBJ whole genome shotgun (WGS) entry which is preliminary data.</text>
</comment>
<keyword evidence="1" id="KW-0472">Membrane</keyword>